<name>A0A7S3V749_9STRA</name>
<organism evidence="3">
    <name type="scientific">Chaetoceros debilis</name>
    <dbReference type="NCBI Taxonomy" id="122233"/>
    <lineage>
        <taxon>Eukaryota</taxon>
        <taxon>Sar</taxon>
        <taxon>Stramenopiles</taxon>
        <taxon>Ochrophyta</taxon>
        <taxon>Bacillariophyta</taxon>
        <taxon>Coscinodiscophyceae</taxon>
        <taxon>Chaetocerotophycidae</taxon>
        <taxon>Chaetocerotales</taxon>
        <taxon>Chaetocerotaceae</taxon>
        <taxon>Chaetoceros</taxon>
    </lineage>
</organism>
<protein>
    <recommendedName>
        <fullName evidence="2">Calcineurin-like phosphoesterase domain-containing protein</fullName>
    </recommendedName>
</protein>
<proteinExistence type="predicted"/>
<dbReference type="Pfam" id="PF00149">
    <property type="entry name" value="Metallophos"/>
    <property type="match status" value="1"/>
</dbReference>
<dbReference type="SUPFAM" id="SSF56300">
    <property type="entry name" value="Metallo-dependent phosphatases"/>
    <property type="match status" value="1"/>
</dbReference>
<dbReference type="Gene3D" id="3.60.21.10">
    <property type="match status" value="1"/>
</dbReference>
<keyword evidence="1" id="KW-0472">Membrane</keyword>
<evidence type="ECO:0000256" key="1">
    <source>
        <dbReference type="SAM" id="Phobius"/>
    </source>
</evidence>
<dbReference type="EMBL" id="HBIO01007764">
    <property type="protein sequence ID" value="CAE0461014.1"/>
    <property type="molecule type" value="Transcribed_RNA"/>
</dbReference>
<gene>
    <name evidence="3" type="ORF">CDEB00056_LOCUS5855</name>
</gene>
<keyword evidence="1" id="KW-0812">Transmembrane</keyword>
<feature type="transmembrane region" description="Helical" evidence="1">
    <location>
        <begin position="136"/>
        <end position="156"/>
    </location>
</feature>
<reference evidence="3" key="1">
    <citation type="submission" date="2021-01" db="EMBL/GenBank/DDBJ databases">
        <authorList>
            <person name="Corre E."/>
            <person name="Pelletier E."/>
            <person name="Niang G."/>
            <person name="Scheremetjew M."/>
            <person name="Finn R."/>
            <person name="Kale V."/>
            <person name="Holt S."/>
            <person name="Cochrane G."/>
            <person name="Meng A."/>
            <person name="Brown T."/>
            <person name="Cohen L."/>
        </authorList>
    </citation>
    <scope>NUCLEOTIDE SEQUENCE</scope>
    <source>
        <strain evidence="3">MM31A-1</strain>
    </source>
</reference>
<dbReference type="AlphaFoldDB" id="A0A7S3V749"/>
<feature type="transmembrane region" description="Helical" evidence="1">
    <location>
        <begin position="230"/>
        <end position="255"/>
    </location>
</feature>
<sequence length="766" mass="86287">MSLEDYPLFCTSGIINDDFAGWFSLSAKRHCNDFCFWKQPAEYYTTSNNQTNSTTITTADPHQTTRTPSGAVRGCLMDAVNDDITWKNAMDLYQDFNSIDGNSIDFSPTFDHLRCSRGAGENLSSSMQDLFMSAPFWYSAMFVSISVIVTECAWYWRRRRNLTVILVNEHQSNDSDIGTIPEEQRDGRDQTMAATVEEGNFSNMTSARKTFKMLKQSCHLFFMKYKIRKYCMPMLFVGANLLLLFIICLSILSLLEFEHGMDLPFTLKTLTPACTSTMKFCPDAQMPIERPSISKSDALTTFKPFSYLIASDTQLDWYAGESAYLGQLNYPPPCSEKDSCDSCTKKFGTYSNQQMVASMESLIAELNNLEALHYNLSSLPHSSSSEIISGVPIAVKGLVMNGDLTQYFHREERKKFTSLYHNIDGLEQYFPSLGNHDYDQGSGATYNGDEWVGPHYCNGKHAIAYFQSAFCNKIPHFDAKRRVTRFDPKSLAYSWDEGIYHFVHLHYHPTYENAGLQISNSLEWMERDLKLANEKELTTVLFIHAASGLPSSLENVILNSKVAVIFAGHLHRCVGKKCSIIRAFNTKDAQELIDGNGTSSSFDGVGKCFPASAALCGGRINSYSNSLFYIDDKDATLSLPRIKLFSEVPQQKGKCPVGKYATFVNHTDNTILCKEKSIRNSFPYIMENLDESPKNMTTTIPIIWSGSASFETFLRADFLADRIVINVMTATTGNEGRRYIDTHDVPNAVYPFHTASDMDEITVFVQ</sequence>
<evidence type="ECO:0000313" key="3">
    <source>
        <dbReference type="EMBL" id="CAE0461014.1"/>
    </source>
</evidence>
<dbReference type="InterPro" id="IPR029052">
    <property type="entry name" value="Metallo-depent_PP-like"/>
</dbReference>
<feature type="domain" description="Calcineurin-like phosphoesterase" evidence="2">
    <location>
        <begin position="398"/>
        <end position="573"/>
    </location>
</feature>
<keyword evidence="1" id="KW-1133">Transmembrane helix</keyword>
<dbReference type="InterPro" id="IPR004843">
    <property type="entry name" value="Calcineurin-like_PHP"/>
</dbReference>
<accession>A0A7S3V749</accession>
<evidence type="ECO:0000259" key="2">
    <source>
        <dbReference type="Pfam" id="PF00149"/>
    </source>
</evidence>
<dbReference type="GO" id="GO:0016787">
    <property type="term" value="F:hydrolase activity"/>
    <property type="evidence" value="ECO:0007669"/>
    <property type="project" value="InterPro"/>
</dbReference>